<dbReference type="GO" id="GO:0006782">
    <property type="term" value="P:protoporphyrinogen IX biosynthetic process"/>
    <property type="evidence" value="ECO:0007669"/>
    <property type="project" value="UniProtKB-UniRule"/>
</dbReference>
<keyword evidence="12" id="KW-1185">Reference proteome</keyword>
<dbReference type="Gene3D" id="3.40.50.10090">
    <property type="match status" value="2"/>
</dbReference>
<evidence type="ECO:0000256" key="4">
    <source>
        <dbReference type="ARBA" id="ARBA00023239"/>
    </source>
</evidence>
<dbReference type="EC" id="4.2.1.75" evidence="3 9"/>
<dbReference type="CDD" id="cd06578">
    <property type="entry name" value="HemD"/>
    <property type="match status" value="1"/>
</dbReference>
<evidence type="ECO:0000256" key="5">
    <source>
        <dbReference type="ARBA" id="ARBA00023244"/>
    </source>
</evidence>
<dbReference type="EMBL" id="CP034593">
    <property type="protein sequence ID" value="AZQ77310.1"/>
    <property type="molecule type" value="Genomic_DNA"/>
</dbReference>
<evidence type="ECO:0000256" key="9">
    <source>
        <dbReference type="RuleBase" id="RU366031"/>
    </source>
</evidence>
<evidence type="ECO:0000313" key="12">
    <source>
        <dbReference type="Proteomes" id="UP000280344"/>
    </source>
</evidence>
<dbReference type="OrthoDB" id="9815856at2"/>
<dbReference type="PANTHER" id="PTHR38042">
    <property type="entry name" value="UROPORPHYRINOGEN-III SYNTHASE, CHLOROPLASTIC"/>
    <property type="match status" value="1"/>
</dbReference>
<keyword evidence="4 9" id="KW-0456">Lyase</keyword>
<evidence type="ECO:0000256" key="7">
    <source>
        <dbReference type="ARBA" id="ARBA00040167"/>
    </source>
</evidence>
<gene>
    <name evidence="11" type="ORF">EJ997_08175</name>
</gene>
<evidence type="ECO:0000256" key="2">
    <source>
        <dbReference type="ARBA" id="ARBA00008133"/>
    </source>
</evidence>
<dbReference type="InterPro" id="IPR036108">
    <property type="entry name" value="4pyrrol_syn_uPrphyn_synt_sf"/>
</dbReference>
<dbReference type="GO" id="GO:0004852">
    <property type="term" value="F:uroporphyrinogen-III synthase activity"/>
    <property type="evidence" value="ECO:0007669"/>
    <property type="project" value="UniProtKB-UniRule"/>
</dbReference>
<keyword evidence="5 9" id="KW-0627">Porphyrin biosynthesis</keyword>
<accession>A0A3Q9G485</accession>
<dbReference type="InterPro" id="IPR039793">
    <property type="entry name" value="UROS/Hem4"/>
</dbReference>
<name>A0A3Q9G485_9ACTO</name>
<dbReference type="SUPFAM" id="SSF69618">
    <property type="entry name" value="HemD-like"/>
    <property type="match status" value="1"/>
</dbReference>
<comment type="function">
    <text evidence="6 9">Catalyzes cyclization of the linear tetrapyrrole, hydroxymethylbilane, to the macrocyclic uroporphyrinogen III.</text>
</comment>
<dbReference type="PANTHER" id="PTHR38042:SF1">
    <property type="entry name" value="UROPORPHYRINOGEN-III SYNTHASE, CHLOROPLASTIC"/>
    <property type="match status" value="1"/>
</dbReference>
<organism evidence="11 12">
    <name type="scientific">Flaviflexus ciconiae</name>
    <dbReference type="NCBI Taxonomy" id="2496867"/>
    <lineage>
        <taxon>Bacteria</taxon>
        <taxon>Bacillati</taxon>
        <taxon>Actinomycetota</taxon>
        <taxon>Actinomycetes</taxon>
        <taxon>Actinomycetales</taxon>
        <taxon>Actinomycetaceae</taxon>
        <taxon>Flaviflexus</taxon>
    </lineage>
</organism>
<dbReference type="KEGG" id="flh:EJ997_08175"/>
<evidence type="ECO:0000256" key="1">
    <source>
        <dbReference type="ARBA" id="ARBA00004772"/>
    </source>
</evidence>
<evidence type="ECO:0000259" key="10">
    <source>
        <dbReference type="Pfam" id="PF02602"/>
    </source>
</evidence>
<dbReference type="AlphaFoldDB" id="A0A3Q9G485"/>
<sequence length="220" mass="23182">MKVAITRPPSPLTDGWIAVPVTSRIPIRSGIDTFAEVLETEPDGTWIAVTSPHTFKLLAARGVTVPERFRLACVGEATAKAAPWKPEFVGPPPASAESMVEAFPDGSGTILFPASAMASRTLEEGLVERGYSVDRFDIYSSEADPAGVLKLANQRADAIIVTAGSAALAIHDHWPASIELPPLIAFGEPTQRTLASAGIPAAQTSATPDRTGLEACLERI</sequence>
<evidence type="ECO:0000256" key="3">
    <source>
        <dbReference type="ARBA" id="ARBA00013109"/>
    </source>
</evidence>
<comment type="similarity">
    <text evidence="2 9">Belongs to the uroporphyrinogen-III synthase family.</text>
</comment>
<protein>
    <recommendedName>
        <fullName evidence="7 9">Uroporphyrinogen-III synthase</fullName>
        <ecNumber evidence="3 9">4.2.1.75</ecNumber>
    </recommendedName>
</protein>
<dbReference type="Proteomes" id="UP000280344">
    <property type="component" value="Chromosome"/>
</dbReference>
<evidence type="ECO:0000256" key="6">
    <source>
        <dbReference type="ARBA" id="ARBA00037589"/>
    </source>
</evidence>
<feature type="domain" description="Tetrapyrrole biosynthesis uroporphyrinogen III synthase" evidence="10">
    <location>
        <begin position="35"/>
        <end position="212"/>
    </location>
</feature>
<proteinExistence type="inferred from homology"/>
<evidence type="ECO:0000313" key="11">
    <source>
        <dbReference type="EMBL" id="AZQ77310.1"/>
    </source>
</evidence>
<dbReference type="InterPro" id="IPR003754">
    <property type="entry name" value="4pyrrol_synth_uPrphyn_synth"/>
</dbReference>
<comment type="pathway">
    <text evidence="1 9">Porphyrin-containing compound metabolism; protoporphyrin-IX biosynthesis; coproporphyrinogen-III from 5-aminolevulinate: step 3/4.</text>
</comment>
<reference evidence="11 12" key="1">
    <citation type="submission" date="2018-12" db="EMBL/GenBank/DDBJ databases">
        <title>Complete genome sequence of Flaviflexus sp. H23T48.</title>
        <authorList>
            <person name="Bae J.-W."/>
            <person name="Lee J.-Y."/>
        </authorList>
    </citation>
    <scope>NUCLEOTIDE SEQUENCE [LARGE SCALE GENOMIC DNA]</scope>
    <source>
        <strain evidence="11 12">H23T48</strain>
    </source>
</reference>
<evidence type="ECO:0000256" key="8">
    <source>
        <dbReference type="ARBA" id="ARBA00048617"/>
    </source>
</evidence>
<dbReference type="RefSeq" id="WP_126704114.1">
    <property type="nucleotide sequence ID" value="NZ_CP034593.1"/>
</dbReference>
<comment type="catalytic activity">
    <reaction evidence="8 9">
        <text>hydroxymethylbilane = uroporphyrinogen III + H2O</text>
        <dbReference type="Rhea" id="RHEA:18965"/>
        <dbReference type="ChEBI" id="CHEBI:15377"/>
        <dbReference type="ChEBI" id="CHEBI:57308"/>
        <dbReference type="ChEBI" id="CHEBI:57845"/>
        <dbReference type="EC" id="4.2.1.75"/>
    </reaction>
</comment>
<dbReference type="GO" id="GO:0006780">
    <property type="term" value="P:uroporphyrinogen III biosynthetic process"/>
    <property type="evidence" value="ECO:0007669"/>
    <property type="project" value="UniProtKB-UniRule"/>
</dbReference>
<dbReference type="Pfam" id="PF02602">
    <property type="entry name" value="HEM4"/>
    <property type="match status" value="1"/>
</dbReference>